<organism evidence="1 2">
    <name type="scientific">Steinernema glaseri</name>
    <dbReference type="NCBI Taxonomy" id="37863"/>
    <lineage>
        <taxon>Eukaryota</taxon>
        <taxon>Metazoa</taxon>
        <taxon>Ecdysozoa</taxon>
        <taxon>Nematoda</taxon>
        <taxon>Chromadorea</taxon>
        <taxon>Rhabditida</taxon>
        <taxon>Tylenchina</taxon>
        <taxon>Panagrolaimomorpha</taxon>
        <taxon>Strongyloidoidea</taxon>
        <taxon>Steinernematidae</taxon>
        <taxon>Steinernema</taxon>
    </lineage>
</organism>
<proteinExistence type="predicted"/>
<dbReference type="WBParaSite" id="L893_g27661.t1">
    <property type="protein sequence ID" value="L893_g27661.t1"/>
    <property type="gene ID" value="L893_g27661"/>
</dbReference>
<dbReference type="Proteomes" id="UP000095287">
    <property type="component" value="Unplaced"/>
</dbReference>
<name>A0A1I7ZM37_9BILA</name>
<evidence type="ECO:0000313" key="1">
    <source>
        <dbReference type="Proteomes" id="UP000095287"/>
    </source>
</evidence>
<accession>A0A1I7ZM37</accession>
<protein>
    <submittedName>
        <fullName evidence="2">Uncharacterized protein</fullName>
    </submittedName>
</protein>
<keyword evidence="1" id="KW-1185">Reference proteome</keyword>
<reference evidence="2" key="1">
    <citation type="submission" date="2016-11" db="UniProtKB">
        <authorList>
            <consortium name="WormBaseParasite"/>
        </authorList>
    </citation>
    <scope>IDENTIFICATION</scope>
</reference>
<sequence>MILRAQSRIIVKLTKQGISDKQNVCEVDWIVYVTENNQLDVQQIVRKGCMNRFTYIKLCNLCMNSGKKSENNAYACEFGCASGHLSVYRNAFGTAASRNMRPSRDNTGIVARDPWLWTIGSCLQLLSPPLCCAVKQLRSSSKHKKTLGQEASFELGYRFRSFRREDLREIIPPVKKQ</sequence>
<evidence type="ECO:0000313" key="2">
    <source>
        <dbReference type="WBParaSite" id="L893_g27661.t1"/>
    </source>
</evidence>
<dbReference type="AlphaFoldDB" id="A0A1I7ZM37"/>